<dbReference type="InterPro" id="IPR036628">
    <property type="entry name" value="Clp_N_dom_sf"/>
</dbReference>
<dbReference type="InterPro" id="IPR004176">
    <property type="entry name" value="Clp_R_N"/>
</dbReference>
<dbReference type="Pfam" id="PF11360">
    <property type="entry name" value="DUF3110"/>
    <property type="match status" value="1"/>
</dbReference>
<evidence type="ECO:0000256" key="2">
    <source>
        <dbReference type="ARBA" id="ARBA00022803"/>
    </source>
</evidence>
<comment type="caution">
    <text evidence="5">The sequence shown here is derived from an EMBL/GenBank/DDBJ whole genome shotgun (WGS) entry which is preliminary data.</text>
</comment>
<dbReference type="InterPro" id="IPR021503">
    <property type="entry name" value="DUF3110"/>
</dbReference>
<dbReference type="Pfam" id="PF13374">
    <property type="entry name" value="TPR_10"/>
    <property type="match status" value="6"/>
</dbReference>
<dbReference type="Gene3D" id="1.25.40.10">
    <property type="entry name" value="Tetratricopeptide repeat domain"/>
    <property type="match status" value="4"/>
</dbReference>
<dbReference type="InterPro" id="IPR024983">
    <property type="entry name" value="CHAT_dom"/>
</dbReference>
<dbReference type="Gene3D" id="1.10.1780.10">
    <property type="entry name" value="Clp, N-terminal domain"/>
    <property type="match status" value="1"/>
</dbReference>
<dbReference type="InterPro" id="IPR011990">
    <property type="entry name" value="TPR-like_helical_dom_sf"/>
</dbReference>
<organism evidence="5 6">
    <name type="scientific">Microcystis aeruginosa PCC 9807</name>
    <dbReference type="NCBI Taxonomy" id="1160283"/>
    <lineage>
        <taxon>Bacteria</taxon>
        <taxon>Bacillati</taxon>
        <taxon>Cyanobacteriota</taxon>
        <taxon>Cyanophyceae</taxon>
        <taxon>Oscillatoriophycideae</taxon>
        <taxon>Chroococcales</taxon>
        <taxon>Microcystaceae</taxon>
        <taxon>Microcystis</taxon>
    </lineage>
</organism>
<dbReference type="SUPFAM" id="SSF81923">
    <property type="entry name" value="Double Clp-N motif"/>
    <property type="match status" value="1"/>
</dbReference>
<dbReference type="HOGENOM" id="CLU_003728_15_1_3"/>
<protein>
    <submittedName>
        <fullName evidence="5">Similar to Q110X8_TRIEI TPR repeat containing protein</fullName>
    </submittedName>
</protein>
<evidence type="ECO:0000259" key="4">
    <source>
        <dbReference type="PROSITE" id="PS51903"/>
    </source>
</evidence>
<dbReference type="SUPFAM" id="SSF48452">
    <property type="entry name" value="TPR-like"/>
    <property type="match status" value="3"/>
</dbReference>
<sequence>MFERFTEKAIKVIMLAQEEAHRLGHNFVGAEFIFLGLIGEASGVASQVLRQQGITLKNARIEVEKILGRGSGISPEMNPVDIPFTESAKLVLNSALSFADKLGSESIDTEHLLIGIFQEGESTAIILQNLQVNLKDLTVSLTQYFQQQPSNQLPQTVYVLLYNVGADDEGIHTISTGNKDTILIFETQEDAATFARRLGEQNFPVPSVEAMKAEEILLFCKNSGDDWEFVAQGTNRIPPSENQTINQQNTFVDQSSQELTLNTEIPNQQEYVRFLMETRQKISENPNPQVIYPFWAQNLDKLDDNLAQILDSWAREKLTQVTQEQAYTIAVVIGHFSNLIAEFPLGNIATNGEIAITGYEIALNIFTFDAFPQEWAMTQNNLAITYRNRIRGDKAENLERAINAYKEALKVRTFEAFPQQWAGTQNNLATAYRNRIRGDKAENLERAIATCHEALKVLTFEAFPQEWAATQNNLANAYSDRIRGDKAENLERAIATYDEVLKVYTFEAFPQKWAMTQNNLANAYLYRIRGEKADNLERAITACQEALKVYTFEAFPQDWAMTQNNLATAYLYRIRGEKAENLERAIAACNEALKVYTFDAFPQEWAGTQNNLALAYRDRIRGEKADNLEKAITAYQEALKVLTFDAFPQDWAKTQHNLATVYLDRIRGDKAENLERAITAYNEALKVRTFDAFPQYWADTQNNLAIAYCSRIRGDKAENLEKAIAYYQEVLKVRTFDAFPQEWATTQNNLAAAYSDRIRGGKAENLEKAIATYNEVLKVYTFDAFPQDCLRTARNLANLHYSEEQWQPATEAYNTAIKAVENARLEALNPQSRQEVLSNAIGVFHRIVQAHLNLNQPEKALEYIERSKGRNLVELITQKNLHPQGVSQEIITQLNELKQRVVNEQIRLQHQSINHNSMRSDNLTPYVQDHSYLKEYQQDLDNFIAREIKDSLFSLTQKVEPIAFTEIQALTDAETCLLQWYITGEKILAFVVSAEGEVKVWQSSEDDIKQLFDKINNYLQLYYSKNGKQEWRNQLSNLLQTFADILHINDILALIPDTCQRLIIIPHWFLHILPLHALPVDPPQLSLKSGESATGGSDLQDLFPKGVQYAPSCQILQKISQTFHHSDFNKLFAIQNPTKDLFYTDLEVNILSTFFTETQVIAKDNATKNAVLPHLKSSDNHCYHFSCHGSFNPANPLESALLLANKEPLTLGEIFELRLNMNKCRLVTLSACETGLIDLNSISDEYIGLPSGFLFAGSPSVVSSLWTVDDLSTSFLMIKLYEILFDENQQVSVPVALKQAQNWLQNLTVQEYFNQLDICLKIVKSMQQKLTSKEFNRLMDMIEDEQIRTKGFELNYKLFNNPFYWAAFTASGI</sequence>
<keyword evidence="2" id="KW-0802">TPR repeat</keyword>
<dbReference type="PROSITE" id="PS51903">
    <property type="entry name" value="CLP_R"/>
    <property type="match status" value="1"/>
</dbReference>
<accession>I4H5L0</accession>
<dbReference type="SMART" id="SM00028">
    <property type="entry name" value="TPR"/>
    <property type="match status" value="9"/>
</dbReference>
<dbReference type="RefSeq" id="WP_004161475.1">
    <property type="nucleotide sequence ID" value="NZ_HE973351.1"/>
</dbReference>
<gene>
    <name evidence="5" type="ORF">MICAF_2660010</name>
</gene>
<evidence type="ECO:0000313" key="6">
    <source>
        <dbReference type="Proteomes" id="UP000003613"/>
    </source>
</evidence>
<dbReference type="Pfam" id="PF12770">
    <property type="entry name" value="CHAT"/>
    <property type="match status" value="1"/>
</dbReference>
<keyword evidence="1 3" id="KW-0677">Repeat</keyword>
<evidence type="ECO:0000256" key="3">
    <source>
        <dbReference type="PROSITE-ProRule" id="PRU01251"/>
    </source>
</evidence>
<evidence type="ECO:0000256" key="1">
    <source>
        <dbReference type="ARBA" id="ARBA00022737"/>
    </source>
</evidence>
<evidence type="ECO:0000313" key="5">
    <source>
        <dbReference type="EMBL" id="CCI17334.1"/>
    </source>
</evidence>
<dbReference type="InterPro" id="IPR019734">
    <property type="entry name" value="TPR_rpt"/>
</dbReference>
<dbReference type="PANTHER" id="PTHR45641">
    <property type="entry name" value="TETRATRICOPEPTIDE REPEAT PROTEIN (AFU_ORTHOLOGUE AFUA_6G03870)"/>
    <property type="match status" value="1"/>
</dbReference>
<dbReference type="Proteomes" id="UP000003613">
    <property type="component" value="Unassembled WGS sequence"/>
</dbReference>
<name>I4H5L0_MICAE</name>
<feature type="domain" description="Clp R" evidence="4">
    <location>
        <begin position="2"/>
        <end position="148"/>
    </location>
</feature>
<proteinExistence type="predicted"/>
<reference evidence="5 6" key="1">
    <citation type="submission" date="2012-04" db="EMBL/GenBank/DDBJ databases">
        <authorList>
            <person name="Genoscope - CEA"/>
        </authorList>
    </citation>
    <scope>NUCLEOTIDE SEQUENCE [LARGE SCALE GENOMIC DNA]</scope>
    <source>
        <strain evidence="5 6">9807</strain>
    </source>
</reference>
<dbReference type="Pfam" id="PF02861">
    <property type="entry name" value="Clp_N"/>
    <property type="match status" value="1"/>
</dbReference>
<dbReference type="EMBL" id="CAIM01000186">
    <property type="protein sequence ID" value="CCI17334.1"/>
    <property type="molecule type" value="Genomic_DNA"/>
</dbReference>